<comment type="caution">
    <text evidence="2">The sequence shown here is derived from an EMBL/GenBank/DDBJ whole genome shotgun (WGS) entry which is preliminary data.</text>
</comment>
<feature type="chain" id="PRO_5004472392" description="TerB family tellurite resistance protein" evidence="1">
    <location>
        <begin position="22"/>
        <end position="220"/>
    </location>
</feature>
<dbReference type="RefSeq" id="WP_016193749.1">
    <property type="nucleotide sequence ID" value="NZ_AQPN01000020.1"/>
</dbReference>
<feature type="signal peptide" evidence="1">
    <location>
        <begin position="1"/>
        <end position="21"/>
    </location>
</feature>
<name>R9GXP1_9SPHI</name>
<protein>
    <recommendedName>
        <fullName evidence="4">TerB family tellurite resistance protein</fullName>
    </recommendedName>
</protein>
<dbReference type="OrthoDB" id="673795at2"/>
<organism evidence="2 3">
    <name type="scientific">Arcticibacter svalbardensis MN12-7</name>
    <dbReference type="NCBI Taxonomy" id="1150600"/>
    <lineage>
        <taxon>Bacteria</taxon>
        <taxon>Pseudomonadati</taxon>
        <taxon>Bacteroidota</taxon>
        <taxon>Sphingobacteriia</taxon>
        <taxon>Sphingobacteriales</taxon>
        <taxon>Sphingobacteriaceae</taxon>
        <taxon>Arcticibacter</taxon>
    </lineage>
</organism>
<dbReference type="EMBL" id="AQPN01000020">
    <property type="protein sequence ID" value="EOR96265.1"/>
    <property type="molecule type" value="Genomic_DNA"/>
</dbReference>
<dbReference type="Proteomes" id="UP000014174">
    <property type="component" value="Unassembled WGS sequence"/>
</dbReference>
<evidence type="ECO:0000313" key="2">
    <source>
        <dbReference type="EMBL" id="EOR96265.1"/>
    </source>
</evidence>
<dbReference type="STRING" id="1150600.ADIARSV_0500"/>
<keyword evidence="1" id="KW-0732">Signal</keyword>
<reference evidence="2 3" key="1">
    <citation type="journal article" date="2013" name="Genome Announc.">
        <title>Draft Genome Sequence of Arcticibacter svalbardensis Strain MN12-7T, a Member of the Family Sphingobacteriaceae Isolated from an Arctic Soil Sample.</title>
        <authorList>
            <person name="Shivaji S."/>
            <person name="Ara S."/>
            <person name="Prasad S."/>
            <person name="Manasa B.P."/>
            <person name="Begum Z."/>
            <person name="Singh A."/>
            <person name="Kumar Pinnaka A."/>
        </authorList>
    </citation>
    <scope>NUCLEOTIDE SEQUENCE [LARGE SCALE GENOMIC DNA]</scope>
    <source>
        <strain evidence="2 3">MN12-7</strain>
    </source>
</reference>
<proteinExistence type="predicted"/>
<gene>
    <name evidence="2" type="ORF">ADIARSV_0500</name>
</gene>
<dbReference type="eggNOG" id="COG0497">
    <property type="taxonomic scope" value="Bacteria"/>
</dbReference>
<keyword evidence="3" id="KW-1185">Reference proteome</keyword>
<accession>R9GXP1</accession>
<evidence type="ECO:0000313" key="3">
    <source>
        <dbReference type="Proteomes" id="UP000014174"/>
    </source>
</evidence>
<evidence type="ECO:0008006" key="4">
    <source>
        <dbReference type="Google" id="ProtNLM"/>
    </source>
</evidence>
<evidence type="ECO:0000256" key="1">
    <source>
        <dbReference type="SAM" id="SignalP"/>
    </source>
</evidence>
<dbReference type="PATRIC" id="fig|1150600.3.peg.492"/>
<sequence length="220" mass="24846">MNKKMFVLLLLFSGISLHGSAQTWDEFFKQKKTQKKYLLAQIAALNVYTGYLKKGYEIAESGLGLFGAITGDEQVLHKTFFASLKTVNPMVANSISAVELLGWQAGIMRNMNSVRKVTNLKPAEREYTEKVRTDLLRACDQELEDYLLLISTSKLDLSDGERLDRLQKTYLSIADKFRFSKSFANEVALLSQQRQHGQSELQGTAALYGIPLNTNDYETQ</sequence>
<dbReference type="AlphaFoldDB" id="R9GXP1"/>